<evidence type="ECO:0000313" key="1">
    <source>
        <dbReference type="EMBL" id="AUG30718.1"/>
    </source>
</evidence>
<dbReference type="AlphaFoldDB" id="A0A2K9DQN4"/>
<dbReference type="Proteomes" id="UP000233276">
    <property type="component" value="Chromosome"/>
</dbReference>
<proteinExistence type="predicted"/>
<evidence type="ECO:0000313" key="2">
    <source>
        <dbReference type="Proteomes" id="UP000233276"/>
    </source>
</evidence>
<dbReference type="EMBL" id="CP025299">
    <property type="protein sequence ID" value="AUG30718.1"/>
    <property type="molecule type" value="Genomic_DNA"/>
</dbReference>
<dbReference type="InterPro" id="IPR027417">
    <property type="entry name" value="P-loop_NTPase"/>
</dbReference>
<gene>
    <name evidence="1" type="ORF">CXR34_15415</name>
</gene>
<dbReference type="SUPFAM" id="SSF52540">
    <property type="entry name" value="P-loop containing nucleoside triphosphate hydrolases"/>
    <property type="match status" value="1"/>
</dbReference>
<reference evidence="1 2" key="1">
    <citation type="submission" date="2017-12" db="EMBL/GenBank/DDBJ databases">
        <title>Isolation and characterization of estrogens degradatiion strain Microbacterium hominis SJTG1.</title>
        <authorList>
            <person name="Xiong W."/>
            <person name="Yin C."/>
            <person name="Zheng D."/>
            <person name="Liang R."/>
        </authorList>
    </citation>
    <scope>NUCLEOTIDE SEQUENCE [LARGE SCALE GENOMIC DNA]</scope>
    <source>
        <strain evidence="1 2">SJTG1</strain>
    </source>
</reference>
<name>A0A2K9DQN4_9MICO</name>
<accession>A0A2K9DQN4</accession>
<dbReference type="KEGG" id="mhos:CXR34_15415"/>
<protein>
    <submittedName>
        <fullName evidence="1">Uncharacterized protein</fullName>
    </submittedName>
</protein>
<sequence length="1058" mass="115879">MFDLAEALNLGWGAATGEAATSIREALADRAFRRAVVADVERSAGTSSAVLTTKVAKHPSFLAWLGAGAASPLDEYLDDDTLRALGVRDAADASVIGAALRESLRASAIRFASWTERQLLADAAAMQSSLGVIQELLTAHLLASTSRAFASHGRYTALLQRRSGGQVAGAHEYIDPAPDHPAHRENIWRRLSSDDGCALLLKGVGGAGKTRLLLEIAARAHRTGWHVIHLLHTPSSTVSDLEAVVLASTAPVLVLIDYPNELDGFALHELRDQLLPEARDHGIQVSFLAAARPGWLATSPDLGPFEIVAIDNSEQHQQRVSHAIALSVAPTAAVQLGDEEFRRLVGSRPMIATLIARQLEALARDAPLRASETSAIRSGDLGDWLRRRFADDGYAGTRTARLAERRELPPALCVAVALVAATPASTDVALRGASGVCEAVGEHDPDLFARRTLDHLVTAGWVAVADGQVASIHDTVVDHLMSEVVESDIQNGRREYAGVVFTSVAAHLPSAASLLLHLQRYATDAATSGRATPQERSLYLRGWAEAAFPVLRAAVLQTNDGELAAVLRLLLDPRLRTEDTAALVGDCWREWCRLHGSEETAQNVLASLIGNVEFSRLEWVRSAVEEWLALYGTRPSALMLIARIAGTATRQDSEWVSSVIVPWLSANEAAPQARRVLVTLVQSPAAAGMPTVRQSTARWLEVNGDDVDARTVLAEIVGHAPLYPADELQGWVSSWLALHGRTPEARGVLSRLVGQSLLCTEEWVRVAVESWLEVWGTSREARSILGNVIAQNQLRTQPWAQAAVSRWLDAYGDSAEARVIITRLIEQPDLRERQWVQTALRTWIDAHGDDADTLDVLARVIEQDDFASADWVHSDARRWLEAHGTEKGARGILLRLLENDDLHVVPWVHDAIRRWLDHHGASADARPLLARACQREALRTAPWVEDAVRRWLQDHTMDAGARELLGALLYDADYRRAAWVLDPVRSWLRVHGTRPEARSLLKHLLYFPALGATDWVQGAVDTWVAHNPRDRAATVLMREARRNRHRDDRWGALSAWEG</sequence>
<organism evidence="1 2">
    <name type="scientific">Microbacterium hominis</name>
    <dbReference type="NCBI Taxonomy" id="162426"/>
    <lineage>
        <taxon>Bacteria</taxon>
        <taxon>Bacillati</taxon>
        <taxon>Actinomycetota</taxon>
        <taxon>Actinomycetes</taxon>
        <taxon>Micrococcales</taxon>
        <taxon>Microbacteriaceae</taxon>
        <taxon>Microbacterium</taxon>
    </lineage>
</organism>